<dbReference type="AlphaFoldDB" id="A0A4R0IIH8"/>
<proteinExistence type="predicted"/>
<dbReference type="PROSITE" id="PS51186">
    <property type="entry name" value="GNAT"/>
    <property type="match status" value="1"/>
</dbReference>
<dbReference type="InterPro" id="IPR000182">
    <property type="entry name" value="GNAT_dom"/>
</dbReference>
<keyword evidence="3" id="KW-1185">Reference proteome</keyword>
<dbReference type="RefSeq" id="WP_131293845.1">
    <property type="nucleotide sequence ID" value="NZ_SJKA01000012.1"/>
</dbReference>
<dbReference type="Gene3D" id="3.40.630.30">
    <property type="match status" value="1"/>
</dbReference>
<dbReference type="SUPFAM" id="SSF55729">
    <property type="entry name" value="Acyl-CoA N-acyltransferases (Nat)"/>
    <property type="match status" value="1"/>
</dbReference>
<dbReference type="Proteomes" id="UP000292695">
    <property type="component" value="Unassembled WGS sequence"/>
</dbReference>
<keyword evidence="2" id="KW-0808">Transferase</keyword>
<comment type="caution">
    <text evidence="2">The sequence shown here is derived from an EMBL/GenBank/DDBJ whole genome shotgun (WGS) entry which is preliminary data.</text>
</comment>
<reference evidence="2 3" key="1">
    <citation type="submission" date="2019-02" db="EMBL/GenBank/DDBJ databases">
        <title>Kribbella capetownensis sp. nov. and Kribbella speibonae sp. nov., isolated from soil.</title>
        <authorList>
            <person name="Curtis S.M."/>
            <person name="Norton I."/>
            <person name="Everest G.J."/>
            <person name="Meyers P.R."/>
        </authorList>
    </citation>
    <scope>NUCLEOTIDE SEQUENCE [LARGE SCALE GENOMIC DNA]</scope>
    <source>
        <strain evidence="2 3">DSM 27082</strain>
    </source>
</reference>
<evidence type="ECO:0000313" key="3">
    <source>
        <dbReference type="Proteomes" id="UP000292695"/>
    </source>
</evidence>
<dbReference type="GO" id="GO:0016747">
    <property type="term" value="F:acyltransferase activity, transferring groups other than amino-acyl groups"/>
    <property type="evidence" value="ECO:0007669"/>
    <property type="project" value="InterPro"/>
</dbReference>
<gene>
    <name evidence="2" type="ORF">E0H50_29750</name>
</gene>
<dbReference type="OrthoDB" id="164800at2"/>
<dbReference type="CDD" id="cd04301">
    <property type="entry name" value="NAT_SF"/>
    <property type="match status" value="1"/>
</dbReference>
<dbReference type="Pfam" id="PF00583">
    <property type="entry name" value="Acetyltransf_1"/>
    <property type="match status" value="1"/>
</dbReference>
<evidence type="ECO:0000259" key="1">
    <source>
        <dbReference type="PROSITE" id="PS51186"/>
    </source>
</evidence>
<organism evidence="2 3">
    <name type="scientific">Kribbella sindirgiensis</name>
    <dbReference type="NCBI Taxonomy" id="1124744"/>
    <lineage>
        <taxon>Bacteria</taxon>
        <taxon>Bacillati</taxon>
        <taxon>Actinomycetota</taxon>
        <taxon>Actinomycetes</taxon>
        <taxon>Propionibacteriales</taxon>
        <taxon>Kribbellaceae</taxon>
        <taxon>Kribbella</taxon>
    </lineage>
</organism>
<evidence type="ECO:0000313" key="2">
    <source>
        <dbReference type="EMBL" id="TCC28485.1"/>
    </source>
</evidence>
<accession>A0A4R0IIH8</accession>
<name>A0A4R0IIH8_9ACTN</name>
<dbReference type="EMBL" id="SJKA01000012">
    <property type="protein sequence ID" value="TCC28485.1"/>
    <property type="molecule type" value="Genomic_DNA"/>
</dbReference>
<protein>
    <submittedName>
        <fullName evidence="2">N-acetyltransferase</fullName>
    </submittedName>
</protein>
<feature type="domain" description="N-acetyltransferase" evidence="1">
    <location>
        <begin position="127"/>
        <end position="277"/>
    </location>
</feature>
<sequence>MTPDELLDVFHRRIRLPDADAIPGWKQEHDGPDGMVHRSYIEGAEGAGFVETPRGLGDDPDAVIANEIAFFRERGLPFEWKTYAYDEPADLGERLVRAGFTQEEPETLILGEVDRVLQRPSALPSKVRLREADGADDFQRIGVLTDALWHSGVERIVERLAGEARMFPDRLSVFLVEDALKGPDGPAVSAAWIRFHPGTGFASLWGGGTLPEWRRQGIYSALLAHRARLAKDRGYEFLRVDASDDSRPILQKLGLYGVTVTTPYEWTPDLHHSSTTP</sequence>
<dbReference type="InterPro" id="IPR016181">
    <property type="entry name" value="Acyl_CoA_acyltransferase"/>
</dbReference>